<dbReference type="InterPro" id="IPR000600">
    <property type="entry name" value="ROK"/>
</dbReference>
<name>A0A514JM68_9ACTN</name>
<dbReference type="PANTHER" id="PTHR18964">
    <property type="entry name" value="ROK (REPRESSOR, ORF, KINASE) FAMILY"/>
    <property type="match status" value="1"/>
</dbReference>
<dbReference type="EMBL" id="CP022310">
    <property type="protein sequence ID" value="QDI68092.1"/>
    <property type="molecule type" value="Genomic_DNA"/>
</dbReference>
<dbReference type="PANTHER" id="PTHR18964:SF169">
    <property type="entry name" value="N-ACETYLMANNOSAMINE KINASE"/>
    <property type="match status" value="1"/>
</dbReference>
<sequence length="356" mass="35880">MLVNPLPAYAEHARPVPDGRHPVVALDIGGTKIAGALVAPDGQVLHKARRPTPAKEDETVLLAALADVIHDLRSTSVWEEVRAVGVGSTGPVNTAAGTVSPVNIPGWRSFPITEEVSRLTGGLPVRLVGDAVAMAMGEHWRGAARGAGNALCMVVSTGVGGGLLINGRIHPGPTGNAGHIGHISVETSQERCACGARGCVEQAASGPSITRTALCLGWRPPQGEDATARAVAESAGRGDRAAIAAFDRGARALAAGVAATAHLLEVDLAVIGGGVAEAGPVLFAPLRSYLREYATLPFATACRVKPAALGGDAGLVGAAAAALAVHPEDDVKRPTAHPSGLVTVDFPPGAARTGSG</sequence>
<keyword evidence="4" id="KW-1185">Reference proteome</keyword>
<dbReference type="RefSeq" id="WP_142192153.1">
    <property type="nucleotide sequence ID" value="NZ_BMSU01000005.1"/>
</dbReference>
<comment type="similarity">
    <text evidence="1">Belongs to the ROK (NagC/XylR) family.</text>
</comment>
<evidence type="ECO:0000313" key="2">
    <source>
        <dbReference type="EMBL" id="MBA8942228.1"/>
    </source>
</evidence>
<dbReference type="GO" id="GO:0004340">
    <property type="term" value="F:glucokinase activity"/>
    <property type="evidence" value="ECO:0007669"/>
    <property type="project" value="UniProtKB-EC"/>
</dbReference>
<evidence type="ECO:0000313" key="5">
    <source>
        <dbReference type="Proteomes" id="UP000530412"/>
    </source>
</evidence>
<gene>
    <name evidence="3" type="ORF">CD934_04975</name>
    <name evidence="2" type="ORF">FHS33_000617</name>
</gene>
<dbReference type="Pfam" id="PF00480">
    <property type="entry name" value="ROK"/>
    <property type="match status" value="1"/>
</dbReference>
<organism evidence="3 4">
    <name type="scientific">Streptomyces calvus</name>
    <dbReference type="NCBI Taxonomy" id="67282"/>
    <lineage>
        <taxon>Bacteria</taxon>
        <taxon>Bacillati</taxon>
        <taxon>Actinomycetota</taxon>
        <taxon>Actinomycetes</taxon>
        <taxon>Kitasatosporales</taxon>
        <taxon>Streptomycetaceae</taxon>
        <taxon>Streptomyces</taxon>
    </lineage>
</organism>
<dbReference type="SUPFAM" id="SSF53067">
    <property type="entry name" value="Actin-like ATPase domain"/>
    <property type="match status" value="1"/>
</dbReference>
<evidence type="ECO:0000256" key="1">
    <source>
        <dbReference type="ARBA" id="ARBA00006479"/>
    </source>
</evidence>
<accession>A0A514JM68</accession>
<reference evidence="2 5" key="2">
    <citation type="submission" date="2020-08" db="EMBL/GenBank/DDBJ databases">
        <title>Genomic Encyclopedia of Type Strains, Phase III (KMG-III): the genomes of soil and plant-associated and newly described type strains.</title>
        <authorList>
            <person name="Whitman W."/>
        </authorList>
    </citation>
    <scope>NUCLEOTIDE SEQUENCE [LARGE SCALE GENOMIC DNA]</scope>
    <source>
        <strain evidence="2 5">CECT 3271</strain>
    </source>
</reference>
<dbReference type="PROSITE" id="PS01125">
    <property type="entry name" value="ROK"/>
    <property type="match status" value="1"/>
</dbReference>
<proteinExistence type="inferred from homology"/>
<dbReference type="Proteomes" id="UP000530412">
    <property type="component" value="Unassembled WGS sequence"/>
</dbReference>
<keyword evidence="2" id="KW-0808">Transferase</keyword>
<reference evidence="3 4" key="1">
    <citation type="submission" date="2017-07" db="EMBL/GenBank/DDBJ databases">
        <title>The Complete Genome of Streptomyces asterosporus-ZSY.</title>
        <authorList>
            <person name="Zhang S."/>
        </authorList>
    </citation>
    <scope>NUCLEOTIDE SEQUENCE [LARGE SCALE GENOMIC DNA]</scope>
    <source>
        <strain evidence="3 4">DSM 41452</strain>
    </source>
</reference>
<dbReference type="Proteomes" id="UP000316215">
    <property type="component" value="Chromosome"/>
</dbReference>
<dbReference type="Gene3D" id="3.30.420.40">
    <property type="match status" value="2"/>
</dbReference>
<dbReference type="InterPro" id="IPR049874">
    <property type="entry name" value="ROK_cs"/>
</dbReference>
<dbReference type="EMBL" id="JACJIE010000001">
    <property type="protein sequence ID" value="MBA8942228.1"/>
    <property type="molecule type" value="Genomic_DNA"/>
</dbReference>
<dbReference type="EC" id="2.7.1.2" evidence="2"/>
<protein>
    <submittedName>
        <fullName evidence="2">Glucokinase</fullName>
        <ecNumber evidence="2">2.7.1.2</ecNumber>
    </submittedName>
</protein>
<dbReference type="AlphaFoldDB" id="A0A514JM68"/>
<evidence type="ECO:0000313" key="4">
    <source>
        <dbReference type="Proteomes" id="UP000316215"/>
    </source>
</evidence>
<evidence type="ECO:0000313" key="3">
    <source>
        <dbReference type="EMBL" id="QDI68092.1"/>
    </source>
</evidence>
<dbReference type="KEGG" id="sast:CD934_04975"/>
<dbReference type="OrthoDB" id="8772678at2"/>
<dbReference type="InterPro" id="IPR043129">
    <property type="entry name" value="ATPase_NBD"/>
</dbReference>